<dbReference type="EMBL" id="VEVO01000019">
    <property type="protein sequence ID" value="KAF0026268.1"/>
    <property type="molecule type" value="Genomic_DNA"/>
</dbReference>
<sequence>MRFSQERRQRRTEITNYTPRPFKQIAAAGENNNDDDDDDNNNNNNNQQAHCTNKADEGANPLVRFNVAVRGL</sequence>
<organism evidence="2 3">
    <name type="scientific">Scophthalmus maximus</name>
    <name type="common">Turbot</name>
    <name type="synonym">Psetta maxima</name>
    <dbReference type="NCBI Taxonomy" id="52904"/>
    <lineage>
        <taxon>Eukaryota</taxon>
        <taxon>Metazoa</taxon>
        <taxon>Chordata</taxon>
        <taxon>Craniata</taxon>
        <taxon>Vertebrata</taxon>
        <taxon>Euteleostomi</taxon>
        <taxon>Actinopterygii</taxon>
        <taxon>Neopterygii</taxon>
        <taxon>Teleostei</taxon>
        <taxon>Neoteleostei</taxon>
        <taxon>Acanthomorphata</taxon>
        <taxon>Carangaria</taxon>
        <taxon>Pleuronectiformes</taxon>
        <taxon>Pleuronectoidei</taxon>
        <taxon>Scophthalmidae</taxon>
        <taxon>Scophthalmus</taxon>
    </lineage>
</organism>
<feature type="region of interest" description="Disordered" evidence="1">
    <location>
        <begin position="1"/>
        <end position="59"/>
    </location>
</feature>
<name>A0A6A4S277_SCOMX</name>
<evidence type="ECO:0000256" key="1">
    <source>
        <dbReference type="SAM" id="MobiDB-lite"/>
    </source>
</evidence>
<dbReference type="Proteomes" id="UP000438429">
    <property type="component" value="Unassembled WGS sequence"/>
</dbReference>
<comment type="caution">
    <text evidence="2">The sequence shown here is derived from an EMBL/GenBank/DDBJ whole genome shotgun (WGS) entry which is preliminary data.</text>
</comment>
<gene>
    <name evidence="2" type="ORF">F2P81_021005</name>
</gene>
<evidence type="ECO:0000313" key="3">
    <source>
        <dbReference type="Proteomes" id="UP000438429"/>
    </source>
</evidence>
<feature type="compositionally biased region" description="Basic and acidic residues" evidence="1">
    <location>
        <begin position="1"/>
        <end position="13"/>
    </location>
</feature>
<proteinExistence type="predicted"/>
<reference evidence="2 3" key="1">
    <citation type="submission" date="2019-06" db="EMBL/GenBank/DDBJ databases">
        <title>Draft genomes of female and male turbot (Scophthalmus maximus).</title>
        <authorList>
            <person name="Xu H."/>
            <person name="Xu X.-W."/>
            <person name="Shao C."/>
            <person name="Chen S."/>
        </authorList>
    </citation>
    <scope>NUCLEOTIDE SEQUENCE [LARGE SCALE GENOMIC DNA]</scope>
    <source>
        <strain evidence="2">Ysfricsl-2016a</strain>
        <tissue evidence="2">Blood</tissue>
    </source>
</reference>
<protein>
    <submittedName>
        <fullName evidence="2">Uncharacterized protein</fullName>
    </submittedName>
</protein>
<dbReference type="AlphaFoldDB" id="A0A6A4S277"/>
<evidence type="ECO:0000313" key="2">
    <source>
        <dbReference type="EMBL" id="KAF0026268.1"/>
    </source>
</evidence>
<accession>A0A6A4S277</accession>